<feature type="transmembrane region" description="Helical" evidence="6">
    <location>
        <begin position="189"/>
        <end position="208"/>
    </location>
</feature>
<dbReference type="InterPro" id="IPR017452">
    <property type="entry name" value="GPCR_Rhodpsn_7TM"/>
</dbReference>
<keyword evidence="2 5" id="KW-0812">Transmembrane</keyword>
<evidence type="ECO:0000256" key="6">
    <source>
        <dbReference type="SAM" id="Phobius"/>
    </source>
</evidence>
<reference evidence="8" key="1">
    <citation type="submission" date="2020-10" db="EMBL/GenBank/DDBJ databases">
        <authorList>
            <person name="Kikuchi T."/>
        </authorList>
    </citation>
    <scope>NUCLEOTIDE SEQUENCE</scope>
    <source>
        <strain evidence="8">NKZ352</strain>
    </source>
</reference>
<keyword evidence="9" id="KW-1185">Reference proteome</keyword>
<evidence type="ECO:0000259" key="7">
    <source>
        <dbReference type="PROSITE" id="PS50262"/>
    </source>
</evidence>
<dbReference type="GO" id="GO:0008528">
    <property type="term" value="F:G protein-coupled peptide receptor activity"/>
    <property type="evidence" value="ECO:0007669"/>
    <property type="project" value="InterPro"/>
</dbReference>
<comment type="subcellular location">
    <subcellularLocation>
        <location evidence="1">Membrane</location>
    </subcellularLocation>
</comment>
<proteinExistence type="inferred from homology"/>
<dbReference type="EMBL" id="CAJGYM010000087">
    <property type="protein sequence ID" value="CAD6197199.1"/>
    <property type="molecule type" value="Genomic_DNA"/>
</dbReference>
<feature type="transmembrane region" description="Helical" evidence="6">
    <location>
        <begin position="40"/>
        <end position="64"/>
    </location>
</feature>
<comment type="caution">
    <text evidence="8">The sequence shown here is derived from an EMBL/GenBank/DDBJ whole genome shotgun (WGS) entry which is preliminary data.</text>
</comment>
<dbReference type="GO" id="GO:0016020">
    <property type="term" value="C:membrane"/>
    <property type="evidence" value="ECO:0007669"/>
    <property type="project" value="UniProtKB-SubCell"/>
</dbReference>
<dbReference type="PANTHER" id="PTHR47323:SF4">
    <property type="entry name" value="FMRFAMIDE PEPTIDE RECEPTOR FRPR-18"/>
    <property type="match status" value="1"/>
</dbReference>
<feature type="transmembrane region" description="Helical" evidence="6">
    <location>
        <begin position="84"/>
        <end position="108"/>
    </location>
</feature>
<sequence>METVWLAWVFVVVIVVGCLGNLLSLYVFSRPHMRTASISVFLCALSFVDLVLLILAVPTFVAPYEQFWEYGRLDTRRSTFLAHVWKFVYPVNLTMQTCSVYVMVMITLERWTAVCRPLQVRACYTPRKSAFILLIIFTSACAYNFIRFFEYRLKHTKNFAYVTTWLRDSEKYWWYYVGYYTVLYNLTHFLIPFSIIAVANVQIIVVLYRSSQTRHKLTGQQQREHSTTLMLLCVTMVFVSCNTLPFILNIVEGVFPNVFVSSGEDDILIANTMIDISNLLVVLNSTSTFVIYLFFSRKYCQTVTGLFNLKQQRPLRYSFMT</sequence>
<gene>
    <name evidence="8" type="ORF">CAUJ_LOCUS13108</name>
</gene>
<feature type="transmembrane region" description="Helical" evidence="6">
    <location>
        <begin position="229"/>
        <end position="248"/>
    </location>
</feature>
<evidence type="ECO:0000313" key="9">
    <source>
        <dbReference type="Proteomes" id="UP000835052"/>
    </source>
</evidence>
<keyword evidence="5" id="KW-0675">Receptor</keyword>
<dbReference type="PRINTS" id="PR00237">
    <property type="entry name" value="GPCRRHODOPSN"/>
</dbReference>
<name>A0A8S1HMU2_9PELO</name>
<evidence type="ECO:0000256" key="1">
    <source>
        <dbReference type="ARBA" id="ARBA00004370"/>
    </source>
</evidence>
<keyword evidence="5" id="KW-0297">G-protein coupled receptor</keyword>
<dbReference type="Pfam" id="PF10324">
    <property type="entry name" value="7TM_GPCR_Srw"/>
    <property type="match status" value="1"/>
</dbReference>
<dbReference type="AlphaFoldDB" id="A0A8S1HMU2"/>
<dbReference type="PROSITE" id="PS00237">
    <property type="entry name" value="G_PROTEIN_RECEP_F1_1"/>
    <property type="match status" value="1"/>
</dbReference>
<evidence type="ECO:0000256" key="5">
    <source>
        <dbReference type="RuleBase" id="RU000688"/>
    </source>
</evidence>
<organism evidence="8 9">
    <name type="scientific">Caenorhabditis auriculariae</name>
    <dbReference type="NCBI Taxonomy" id="2777116"/>
    <lineage>
        <taxon>Eukaryota</taxon>
        <taxon>Metazoa</taxon>
        <taxon>Ecdysozoa</taxon>
        <taxon>Nematoda</taxon>
        <taxon>Chromadorea</taxon>
        <taxon>Rhabditida</taxon>
        <taxon>Rhabditina</taxon>
        <taxon>Rhabditomorpha</taxon>
        <taxon>Rhabditoidea</taxon>
        <taxon>Rhabditidae</taxon>
        <taxon>Peloderinae</taxon>
        <taxon>Caenorhabditis</taxon>
    </lineage>
</organism>
<feature type="transmembrane region" description="Helical" evidence="6">
    <location>
        <begin position="6"/>
        <end position="28"/>
    </location>
</feature>
<keyword evidence="4 6" id="KW-0472">Membrane</keyword>
<dbReference type="SUPFAM" id="SSF81321">
    <property type="entry name" value="Family A G protein-coupled receptor-like"/>
    <property type="match status" value="1"/>
</dbReference>
<dbReference type="Gene3D" id="1.20.1070.10">
    <property type="entry name" value="Rhodopsin 7-helix transmembrane proteins"/>
    <property type="match status" value="1"/>
</dbReference>
<comment type="similarity">
    <text evidence="5">Belongs to the G-protein coupled receptor 1 family.</text>
</comment>
<dbReference type="InterPro" id="IPR053352">
    <property type="entry name" value="FMRFamide_rcpt"/>
</dbReference>
<dbReference type="CDD" id="cd14978">
    <property type="entry name" value="7tmA_FMRFamide_R-like"/>
    <property type="match status" value="1"/>
</dbReference>
<evidence type="ECO:0000313" key="8">
    <source>
        <dbReference type="EMBL" id="CAD6197199.1"/>
    </source>
</evidence>
<keyword evidence="5" id="KW-0807">Transducer</keyword>
<dbReference type="InterPro" id="IPR019427">
    <property type="entry name" value="7TM_GPCR_serpentine_rcpt_Srw"/>
</dbReference>
<protein>
    <recommendedName>
        <fullName evidence="7">G-protein coupled receptors family 1 profile domain-containing protein</fullName>
    </recommendedName>
</protein>
<dbReference type="Proteomes" id="UP000835052">
    <property type="component" value="Unassembled WGS sequence"/>
</dbReference>
<feature type="transmembrane region" description="Helical" evidence="6">
    <location>
        <begin position="268"/>
        <end position="295"/>
    </location>
</feature>
<accession>A0A8S1HMU2</accession>
<feature type="domain" description="G-protein coupled receptors family 1 profile" evidence="7">
    <location>
        <begin position="20"/>
        <end position="292"/>
    </location>
</feature>
<dbReference type="InterPro" id="IPR000276">
    <property type="entry name" value="GPCR_Rhodpsn"/>
</dbReference>
<dbReference type="OrthoDB" id="10011262at2759"/>
<dbReference type="PANTHER" id="PTHR47323">
    <property type="entry name" value="FMRFAMIDE PEPTIDE RECEPTOR FAMILY-RELATED"/>
    <property type="match status" value="1"/>
</dbReference>
<evidence type="ECO:0000256" key="4">
    <source>
        <dbReference type="ARBA" id="ARBA00023136"/>
    </source>
</evidence>
<dbReference type="PROSITE" id="PS50262">
    <property type="entry name" value="G_PROTEIN_RECEP_F1_2"/>
    <property type="match status" value="1"/>
</dbReference>
<evidence type="ECO:0000256" key="2">
    <source>
        <dbReference type="ARBA" id="ARBA00022692"/>
    </source>
</evidence>
<keyword evidence="3 6" id="KW-1133">Transmembrane helix</keyword>
<evidence type="ECO:0000256" key="3">
    <source>
        <dbReference type="ARBA" id="ARBA00022989"/>
    </source>
</evidence>
<feature type="transmembrane region" description="Helical" evidence="6">
    <location>
        <begin position="129"/>
        <end position="146"/>
    </location>
</feature>